<reference evidence="2" key="1">
    <citation type="submission" date="2021-03" db="EMBL/GenBank/DDBJ databases">
        <authorList>
            <person name="Tran Van P."/>
        </authorList>
    </citation>
    <scope>NUCLEOTIDE SEQUENCE</scope>
</reference>
<name>A0ABN7NVF0_TIMPD</name>
<evidence type="ECO:0000313" key="3">
    <source>
        <dbReference type="Proteomes" id="UP001153148"/>
    </source>
</evidence>
<dbReference type="Gene3D" id="2.60.40.10">
    <property type="entry name" value="Immunoglobulins"/>
    <property type="match status" value="1"/>
</dbReference>
<dbReference type="EMBL" id="CAJPIN010009837">
    <property type="protein sequence ID" value="CAG2059538.1"/>
    <property type="molecule type" value="Genomic_DNA"/>
</dbReference>
<evidence type="ECO:0000259" key="1">
    <source>
        <dbReference type="PROSITE" id="PS50835"/>
    </source>
</evidence>
<protein>
    <recommendedName>
        <fullName evidence="1">Ig-like domain-containing protein</fullName>
    </recommendedName>
</protein>
<dbReference type="InterPro" id="IPR036179">
    <property type="entry name" value="Ig-like_dom_sf"/>
</dbReference>
<dbReference type="SUPFAM" id="SSF48726">
    <property type="entry name" value="Immunoglobulin"/>
    <property type="match status" value="1"/>
</dbReference>
<dbReference type="PROSITE" id="PS50835">
    <property type="entry name" value="IG_LIKE"/>
    <property type="match status" value="1"/>
</dbReference>
<dbReference type="Proteomes" id="UP001153148">
    <property type="component" value="Unassembled WGS sequence"/>
</dbReference>
<sequence>MDNKADLTWTCEAFGIPDVNYSWLRNGELIEVDRLPDQDRDRYHIVDNDLVDDGEF</sequence>
<accession>A0ABN7NVF0</accession>
<keyword evidence="3" id="KW-1185">Reference proteome</keyword>
<dbReference type="InterPro" id="IPR013783">
    <property type="entry name" value="Ig-like_fold"/>
</dbReference>
<evidence type="ECO:0000313" key="2">
    <source>
        <dbReference type="EMBL" id="CAG2059538.1"/>
    </source>
</evidence>
<comment type="caution">
    <text evidence="2">The sequence shown here is derived from an EMBL/GenBank/DDBJ whole genome shotgun (WGS) entry which is preliminary data.</text>
</comment>
<dbReference type="InterPro" id="IPR007110">
    <property type="entry name" value="Ig-like_dom"/>
</dbReference>
<gene>
    <name evidence="2" type="ORF">TPAB3V08_LOCUS6500</name>
</gene>
<proteinExistence type="predicted"/>
<feature type="domain" description="Ig-like" evidence="1">
    <location>
        <begin position="1"/>
        <end position="56"/>
    </location>
</feature>
<organism evidence="2 3">
    <name type="scientific">Timema podura</name>
    <name type="common">Walking stick</name>
    <dbReference type="NCBI Taxonomy" id="61482"/>
    <lineage>
        <taxon>Eukaryota</taxon>
        <taxon>Metazoa</taxon>
        <taxon>Ecdysozoa</taxon>
        <taxon>Arthropoda</taxon>
        <taxon>Hexapoda</taxon>
        <taxon>Insecta</taxon>
        <taxon>Pterygota</taxon>
        <taxon>Neoptera</taxon>
        <taxon>Polyneoptera</taxon>
        <taxon>Phasmatodea</taxon>
        <taxon>Timematodea</taxon>
        <taxon>Timematoidea</taxon>
        <taxon>Timematidae</taxon>
        <taxon>Timema</taxon>
    </lineage>
</organism>